<proteinExistence type="predicted"/>
<comment type="caution">
    <text evidence="1">The sequence shown here is derived from an EMBL/GenBank/DDBJ whole genome shotgun (WGS) entry which is preliminary data.</text>
</comment>
<accession>A0AAE3VHJ6</accession>
<dbReference type="Proteomes" id="UP001238163">
    <property type="component" value="Unassembled WGS sequence"/>
</dbReference>
<dbReference type="RefSeq" id="WP_307262332.1">
    <property type="nucleotide sequence ID" value="NZ_JAUSVL010000001.1"/>
</dbReference>
<organism evidence="1 2">
    <name type="scientific">Oligosphaera ethanolica</name>
    <dbReference type="NCBI Taxonomy" id="760260"/>
    <lineage>
        <taxon>Bacteria</taxon>
        <taxon>Pseudomonadati</taxon>
        <taxon>Lentisphaerota</taxon>
        <taxon>Oligosphaeria</taxon>
        <taxon>Oligosphaerales</taxon>
        <taxon>Oligosphaeraceae</taxon>
        <taxon>Oligosphaera</taxon>
    </lineage>
</organism>
<evidence type="ECO:0000313" key="1">
    <source>
        <dbReference type="EMBL" id="MDQ0290642.1"/>
    </source>
</evidence>
<sequence length="94" mass="10588">MKKPFSESDRRAMLAAITTQGDFSKRLLIVLAAREAGLSFADVMTWLRREDGEAAESLPLWRMAFNMPVGLMLYLFAHADGWKEPEEREGGAVQ</sequence>
<gene>
    <name evidence="1" type="ORF">J3R75_002749</name>
</gene>
<keyword evidence="2" id="KW-1185">Reference proteome</keyword>
<evidence type="ECO:0000313" key="2">
    <source>
        <dbReference type="Proteomes" id="UP001238163"/>
    </source>
</evidence>
<protein>
    <submittedName>
        <fullName evidence="1">Uncharacterized protein</fullName>
    </submittedName>
</protein>
<name>A0AAE3VHJ6_9BACT</name>
<dbReference type="EMBL" id="JAUSVL010000001">
    <property type="protein sequence ID" value="MDQ0290642.1"/>
    <property type="molecule type" value="Genomic_DNA"/>
</dbReference>
<dbReference type="AlphaFoldDB" id="A0AAE3VHJ6"/>
<reference evidence="1" key="1">
    <citation type="submission" date="2023-07" db="EMBL/GenBank/DDBJ databases">
        <title>Genomic Encyclopedia of Type Strains, Phase IV (KMG-IV): sequencing the most valuable type-strain genomes for metagenomic binning, comparative biology and taxonomic classification.</title>
        <authorList>
            <person name="Goeker M."/>
        </authorList>
    </citation>
    <scope>NUCLEOTIDE SEQUENCE</scope>
    <source>
        <strain evidence="1">DSM 24202</strain>
    </source>
</reference>